<dbReference type="PANTHER" id="PTHR30287:SF1">
    <property type="entry name" value="INNER MEMBRANE PROTEIN"/>
    <property type="match status" value="1"/>
</dbReference>
<dbReference type="Pfam" id="PF02687">
    <property type="entry name" value="FtsX"/>
    <property type="match status" value="2"/>
</dbReference>
<keyword evidence="4 6" id="KW-1133">Transmembrane helix</keyword>
<dbReference type="Proteomes" id="UP000886339">
    <property type="component" value="Unassembled WGS sequence"/>
</dbReference>
<evidence type="ECO:0000256" key="2">
    <source>
        <dbReference type="ARBA" id="ARBA00022475"/>
    </source>
</evidence>
<feature type="transmembrane region" description="Helical" evidence="6">
    <location>
        <begin position="339"/>
        <end position="363"/>
    </location>
</feature>
<evidence type="ECO:0000256" key="3">
    <source>
        <dbReference type="ARBA" id="ARBA00022692"/>
    </source>
</evidence>
<evidence type="ECO:0000313" key="8">
    <source>
        <dbReference type="EMBL" id="HEC05433.1"/>
    </source>
</evidence>
<keyword evidence="5 6" id="KW-0472">Membrane</keyword>
<protein>
    <submittedName>
        <fullName evidence="8">FtsX-like permease family protein</fullName>
    </submittedName>
</protein>
<feature type="transmembrane region" description="Helical" evidence="6">
    <location>
        <begin position="275"/>
        <end position="294"/>
    </location>
</feature>
<dbReference type="InterPro" id="IPR038766">
    <property type="entry name" value="Membrane_comp_ABC_pdt"/>
</dbReference>
<feature type="transmembrane region" description="Helical" evidence="6">
    <location>
        <begin position="785"/>
        <end position="807"/>
    </location>
</feature>
<evidence type="ECO:0000256" key="5">
    <source>
        <dbReference type="ARBA" id="ARBA00023136"/>
    </source>
</evidence>
<evidence type="ECO:0000256" key="4">
    <source>
        <dbReference type="ARBA" id="ARBA00022989"/>
    </source>
</evidence>
<accession>A0A831W780</accession>
<dbReference type="AlphaFoldDB" id="A0A831W780"/>
<proteinExistence type="predicted"/>
<keyword evidence="3 6" id="KW-0812">Transmembrane</keyword>
<feature type="transmembrane region" description="Helical" evidence="6">
    <location>
        <begin position="383"/>
        <end position="404"/>
    </location>
</feature>
<evidence type="ECO:0000256" key="1">
    <source>
        <dbReference type="ARBA" id="ARBA00004651"/>
    </source>
</evidence>
<feature type="transmembrane region" description="Helical" evidence="6">
    <location>
        <begin position="15"/>
        <end position="37"/>
    </location>
</feature>
<name>A0A831W780_9GAMM</name>
<dbReference type="InterPro" id="IPR003838">
    <property type="entry name" value="ABC3_permease_C"/>
</dbReference>
<reference evidence="8" key="1">
    <citation type="journal article" date="2020" name="mSystems">
        <title>Genome- and Community-Level Interaction Insights into Carbon Utilization and Element Cycling Functions of Hydrothermarchaeota in Hydrothermal Sediment.</title>
        <authorList>
            <person name="Zhou Z."/>
            <person name="Liu Y."/>
            <person name="Xu W."/>
            <person name="Pan J."/>
            <person name="Luo Z.H."/>
            <person name="Li M."/>
        </authorList>
    </citation>
    <scope>NUCLEOTIDE SEQUENCE [LARGE SCALE GENOMIC DNA]</scope>
    <source>
        <strain evidence="8">HyVt-458</strain>
    </source>
</reference>
<evidence type="ECO:0000256" key="6">
    <source>
        <dbReference type="SAM" id="Phobius"/>
    </source>
</evidence>
<evidence type="ECO:0000259" key="7">
    <source>
        <dbReference type="Pfam" id="PF02687"/>
    </source>
</evidence>
<feature type="transmembrane region" description="Helical" evidence="6">
    <location>
        <begin position="702"/>
        <end position="720"/>
    </location>
</feature>
<dbReference type="PANTHER" id="PTHR30287">
    <property type="entry name" value="MEMBRANE COMPONENT OF PREDICTED ABC SUPERFAMILY METABOLITE UPTAKE TRANSPORTER"/>
    <property type="match status" value="1"/>
</dbReference>
<dbReference type="GO" id="GO:0005886">
    <property type="term" value="C:plasma membrane"/>
    <property type="evidence" value="ECO:0007669"/>
    <property type="project" value="UniProtKB-SubCell"/>
</dbReference>
<feature type="domain" description="ABC3 transporter permease C-terminal" evidence="7">
    <location>
        <begin position="702"/>
        <end position="815"/>
    </location>
</feature>
<feature type="transmembrane region" description="Helical" evidence="6">
    <location>
        <begin position="301"/>
        <end position="319"/>
    </location>
</feature>
<feature type="transmembrane region" description="Helical" evidence="6">
    <location>
        <begin position="460"/>
        <end position="479"/>
    </location>
</feature>
<feature type="transmembrane region" description="Helical" evidence="6">
    <location>
        <begin position="410"/>
        <end position="432"/>
    </location>
</feature>
<dbReference type="EMBL" id="DRLF01000044">
    <property type="protein sequence ID" value="HEC05433.1"/>
    <property type="molecule type" value="Genomic_DNA"/>
</dbReference>
<feature type="transmembrane region" description="Helical" evidence="6">
    <location>
        <begin position="249"/>
        <end position="269"/>
    </location>
</feature>
<feature type="transmembrane region" description="Helical" evidence="6">
    <location>
        <begin position="741"/>
        <end position="765"/>
    </location>
</feature>
<comment type="subcellular location">
    <subcellularLocation>
        <location evidence="1">Cell membrane</location>
        <topology evidence="1">Multi-pass membrane protein</topology>
    </subcellularLocation>
</comment>
<sequence length="822" mass="89638">MRLTVSVRRLWRNKALLILMAALTVAVTALTSVSFFVDRVDKALLLQGSSLMAADLVVQQGDAAPAQWVGQAKRLGLKTSKQVVFPSVIFHEDKPLLVQVKAVDSNYPLRGKLLVETGQGVSNAAPGRGVAYVSTSLRKALGGTAPEMEIPLGKIRLRVQGTLRQEPDMSGSLFQFAPQLMMNYGDIQATGLITPASRVQYRFLVAGEADAVARMRHWLASRLPAGARIMGIENARPEMRQALERGRRFLELAALCATLLSGIAIMLAARQYVVQAMDGIAVMRTLGMSAAQVLQHHLQEVLGVFVMGSLFGILAGYLGQQVLYAMIGDWFGGQLPLPGWRSVTLGFAYAVVLLGGFSLPALWRIRHVAPLRVLRRDLEPMSVSAWLSWGMAAAVFSLLVVWQVQDWQLASAMLLLIAVVVLLVTGLGWLMIRLLRPFRGKAGGVGIGIAALTRNPGLTLWQLLGFTLGITLLLLLALVRVDLLEIWQGSLPEQAPNHFLINIQPGDQLTLQQWFDEQGILYSGMYATARGRLTRLDGRRMDADQYSNERARHLLKREFSLGFSDHLQSDNRTLAGSQWKFSAGDAGGFSVEEGVARTLGIRLGSTLTFDVAGQTISAKVINLRSVDWDSFNVNFFIQGNAAMMKDLPVAYITSLYLDDTGTASVVRKLAEDYPAVSLLDIRPMLQRVRGIMDRGAMAVESVFLFTLLAAALVTFSAVQISREARAREIAILRTLGASRRLVTVAVLTEFGLMGLFSGMLSAALASATGNLIAERLFGLDAGWNFHVWLAGVVAGVLGLMLIGYLVMRTLLNTPPIHVLRAQ</sequence>
<comment type="caution">
    <text evidence="8">The sequence shown here is derived from an EMBL/GenBank/DDBJ whole genome shotgun (WGS) entry which is preliminary data.</text>
</comment>
<gene>
    <name evidence="8" type="ORF">ENJ12_01145</name>
</gene>
<organism evidence="8">
    <name type="scientific">Thiolapillus brandeum</name>
    <dbReference type="NCBI Taxonomy" id="1076588"/>
    <lineage>
        <taxon>Bacteria</taxon>
        <taxon>Pseudomonadati</taxon>
        <taxon>Pseudomonadota</taxon>
        <taxon>Gammaproteobacteria</taxon>
        <taxon>Chromatiales</taxon>
        <taxon>Sedimenticolaceae</taxon>
        <taxon>Thiolapillus</taxon>
    </lineage>
</organism>
<feature type="domain" description="ABC3 transporter permease C-terminal" evidence="7">
    <location>
        <begin position="253"/>
        <end position="369"/>
    </location>
</feature>
<keyword evidence="2" id="KW-1003">Cell membrane</keyword>